<organism evidence="1">
    <name type="scientific">marine sediment metagenome</name>
    <dbReference type="NCBI Taxonomy" id="412755"/>
    <lineage>
        <taxon>unclassified sequences</taxon>
        <taxon>metagenomes</taxon>
        <taxon>ecological metagenomes</taxon>
    </lineage>
</organism>
<protein>
    <submittedName>
        <fullName evidence="1">Uncharacterized protein</fullName>
    </submittedName>
</protein>
<gene>
    <name evidence="1" type="ORF">S06H3_24927</name>
</gene>
<name>X1MDD9_9ZZZZ</name>
<comment type="caution">
    <text evidence="1">The sequence shown here is derived from an EMBL/GenBank/DDBJ whole genome shotgun (WGS) entry which is preliminary data.</text>
</comment>
<accession>X1MDD9</accession>
<sequence>MPHPISYPESLYQRIYGKFSHTVEEINETENKPLIDGESLLEITPSNINLGALKYEEWKNDNSIVIRFFEGCGLP</sequence>
<evidence type="ECO:0000313" key="1">
    <source>
        <dbReference type="EMBL" id="GAI29293.1"/>
    </source>
</evidence>
<proteinExistence type="predicted"/>
<dbReference type="EMBL" id="BARV01014099">
    <property type="protein sequence ID" value="GAI29293.1"/>
    <property type="molecule type" value="Genomic_DNA"/>
</dbReference>
<dbReference type="AlphaFoldDB" id="X1MDD9"/>
<reference evidence="1" key="1">
    <citation type="journal article" date="2014" name="Front. Microbiol.">
        <title>High frequency of phylogenetically diverse reductive dehalogenase-homologous genes in deep subseafloor sedimentary metagenomes.</title>
        <authorList>
            <person name="Kawai M."/>
            <person name="Futagami T."/>
            <person name="Toyoda A."/>
            <person name="Takaki Y."/>
            <person name="Nishi S."/>
            <person name="Hori S."/>
            <person name="Arai W."/>
            <person name="Tsubouchi T."/>
            <person name="Morono Y."/>
            <person name="Uchiyama I."/>
            <person name="Ito T."/>
            <person name="Fujiyama A."/>
            <person name="Inagaki F."/>
            <person name="Takami H."/>
        </authorList>
    </citation>
    <scope>NUCLEOTIDE SEQUENCE</scope>
    <source>
        <strain evidence="1">Expedition CK06-06</strain>
    </source>
</reference>
<feature type="non-terminal residue" evidence="1">
    <location>
        <position position="75"/>
    </location>
</feature>